<sequence length="116" mass="13325">MFGFALNDLQINYSCRFAQNVDQAINSLRLKPADFIFVDVNMPALSSFRTIKRIVKARFINDATVIIYTDHNESELCKKAMKLGVMLALKKKNEIFELIADLKNILFRNDKLQPAI</sequence>
<dbReference type="InterPro" id="IPR001789">
    <property type="entry name" value="Sig_transdc_resp-reg_receiver"/>
</dbReference>
<dbReference type="Gene3D" id="3.40.50.2300">
    <property type="match status" value="1"/>
</dbReference>
<feature type="modified residue" description="4-aspartylphosphate" evidence="1">
    <location>
        <position position="39"/>
    </location>
</feature>
<dbReference type="GO" id="GO:0000160">
    <property type="term" value="P:phosphorelay signal transduction system"/>
    <property type="evidence" value="ECO:0007669"/>
    <property type="project" value="InterPro"/>
</dbReference>
<feature type="domain" description="Response regulatory" evidence="2">
    <location>
        <begin position="1"/>
        <end position="106"/>
    </location>
</feature>
<name>A0A1I5UCJ5_9BACT</name>
<dbReference type="PROSITE" id="PS50110">
    <property type="entry name" value="RESPONSE_REGULATORY"/>
    <property type="match status" value="1"/>
</dbReference>
<evidence type="ECO:0000313" key="4">
    <source>
        <dbReference type="Proteomes" id="UP000199031"/>
    </source>
</evidence>
<keyword evidence="1" id="KW-0597">Phosphoprotein</keyword>
<reference evidence="3 4" key="1">
    <citation type="submission" date="2016-10" db="EMBL/GenBank/DDBJ databases">
        <authorList>
            <person name="de Groot N.N."/>
        </authorList>
    </citation>
    <scope>NUCLEOTIDE SEQUENCE [LARGE SCALE GENOMIC DNA]</scope>
    <source>
        <strain evidence="3 4">DSM 28286</strain>
    </source>
</reference>
<dbReference type="AlphaFoldDB" id="A0A1I5UCJ5"/>
<keyword evidence="4" id="KW-1185">Reference proteome</keyword>
<gene>
    <name evidence="3" type="ORF">SAMN05444277_103205</name>
</gene>
<dbReference type="InterPro" id="IPR011006">
    <property type="entry name" value="CheY-like_superfamily"/>
</dbReference>
<accession>A0A1I5UCJ5</accession>
<dbReference type="SUPFAM" id="SSF52172">
    <property type="entry name" value="CheY-like"/>
    <property type="match status" value="1"/>
</dbReference>
<organism evidence="3 4">
    <name type="scientific">Parafilimonas terrae</name>
    <dbReference type="NCBI Taxonomy" id="1465490"/>
    <lineage>
        <taxon>Bacteria</taxon>
        <taxon>Pseudomonadati</taxon>
        <taxon>Bacteroidota</taxon>
        <taxon>Chitinophagia</taxon>
        <taxon>Chitinophagales</taxon>
        <taxon>Chitinophagaceae</taxon>
        <taxon>Parafilimonas</taxon>
    </lineage>
</organism>
<evidence type="ECO:0000313" key="3">
    <source>
        <dbReference type="EMBL" id="SFP92989.1"/>
    </source>
</evidence>
<dbReference type="Proteomes" id="UP000199031">
    <property type="component" value="Unassembled WGS sequence"/>
</dbReference>
<evidence type="ECO:0000259" key="2">
    <source>
        <dbReference type="PROSITE" id="PS50110"/>
    </source>
</evidence>
<proteinExistence type="predicted"/>
<dbReference type="Pfam" id="PF00072">
    <property type="entry name" value="Response_reg"/>
    <property type="match status" value="1"/>
</dbReference>
<dbReference type="EMBL" id="FOXQ01000003">
    <property type="protein sequence ID" value="SFP92989.1"/>
    <property type="molecule type" value="Genomic_DNA"/>
</dbReference>
<dbReference type="STRING" id="1465490.SAMN05444277_103205"/>
<protein>
    <submittedName>
        <fullName evidence="3">Response regulator receiver domain-containing protein</fullName>
    </submittedName>
</protein>
<evidence type="ECO:0000256" key="1">
    <source>
        <dbReference type="PROSITE-ProRule" id="PRU00169"/>
    </source>
</evidence>